<dbReference type="AlphaFoldDB" id="A0A246RZ77"/>
<comment type="caution">
    <text evidence="2">The sequence shown here is derived from an EMBL/GenBank/DDBJ whole genome shotgun (WGS) entry which is preliminary data.</text>
</comment>
<proteinExistence type="predicted"/>
<dbReference type="InterPro" id="IPR036390">
    <property type="entry name" value="WH_DNA-bd_sf"/>
</dbReference>
<keyword evidence="3" id="KW-1185">Reference proteome</keyword>
<sequence length="106" mass="10994">MNTAFQPSGNEVKRAAFSDHRRSGKLSASRGLVTASLVSKGPMTRNQLADATGLPLASICGRCRELLDMDYIEVAGMSADSPARQVLGLTESGKALAVEAAKGVAS</sequence>
<dbReference type="EMBL" id="JPUA01000032">
    <property type="protein sequence ID" value="OWV29479.1"/>
    <property type="molecule type" value="Genomic_DNA"/>
</dbReference>
<dbReference type="InterPro" id="IPR036388">
    <property type="entry name" value="WH-like_DNA-bd_sf"/>
</dbReference>
<evidence type="ECO:0000256" key="1">
    <source>
        <dbReference type="SAM" id="MobiDB-lite"/>
    </source>
</evidence>
<name>A0A246RZ77_9GAMM</name>
<accession>A0A246RZ77</accession>
<gene>
    <name evidence="2" type="ORF">JI62_11740</name>
</gene>
<feature type="region of interest" description="Disordered" evidence="1">
    <location>
        <begin position="1"/>
        <end position="29"/>
    </location>
</feature>
<dbReference type="Proteomes" id="UP000197334">
    <property type="component" value="Unassembled WGS sequence"/>
</dbReference>
<evidence type="ECO:0008006" key="4">
    <source>
        <dbReference type="Google" id="ProtNLM"/>
    </source>
</evidence>
<feature type="compositionally biased region" description="Basic and acidic residues" evidence="1">
    <location>
        <begin position="11"/>
        <end position="21"/>
    </location>
</feature>
<dbReference type="Gene3D" id="1.10.10.10">
    <property type="entry name" value="Winged helix-like DNA-binding domain superfamily/Winged helix DNA-binding domain"/>
    <property type="match status" value="1"/>
</dbReference>
<reference evidence="2 3" key="1">
    <citation type="submission" date="2014-08" db="EMBL/GenBank/DDBJ databases">
        <title>Draft genome sequence of a novel L-asparaginase producing marine bacterium, Halomonas campaniensis.</title>
        <authorList>
            <person name="Sundarakrishnan B."/>
            <person name="Moushumi Priya A."/>
            <person name="Raman G."/>
            <person name="Sakthivel N."/>
            <person name="Park S."/>
            <person name="Jayachandran S."/>
        </authorList>
    </citation>
    <scope>NUCLEOTIDE SEQUENCE [LARGE SCALE GENOMIC DNA]</scope>
    <source>
        <strain evidence="2 3">SK03</strain>
    </source>
</reference>
<dbReference type="RefSeq" id="WP_088700368.1">
    <property type="nucleotide sequence ID" value="NZ_JPUA01000032.1"/>
</dbReference>
<evidence type="ECO:0000313" key="2">
    <source>
        <dbReference type="EMBL" id="OWV29479.1"/>
    </source>
</evidence>
<dbReference type="OrthoDB" id="6169353at2"/>
<organism evidence="2 3">
    <name type="scientific">Halomonas campaniensis</name>
    <dbReference type="NCBI Taxonomy" id="213554"/>
    <lineage>
        <taxon>Bacteria</taxon>
        <taxon>Pseudomonadati</taxon>
        <taxon>Pseudomonadota</taxon>
        <taxon>Gammaproteobacteria</taxon>
        <taxon>Oceanospirillales</taxon>
        <taxon>Halomonadaceae</taxon>
        <taxon>Halomonas</taxon>
    </lineage>
</organism>
<dbReference type="SUPFAM" id="SSF46785">
    <property type="entry name" value="Winged helix' DNA-binding domain"/>
    <property type="match status" value="1"/>
</dbReference>
<evidence type="ECO:0000313" key="3">
    <source>
        <dbReference type="Proteomes" id="UP000197334"/>
    </source>
</evidence>
<protein>
    <recommendedName>
        <fullName evidence="4">HTH marR-type domain-containing protein</fullName>
    </recommendedName>
</protein>